<dbReference type="EMBL" id="VZUL01000002">
    <property type="protein sequence ID" value="KAB1089237.1"/>
    <property type="molecule type" value="Genomic_DNA"/>
</dbReference>
<proteinExistence type="predicted"/>
<feature type="domain" description="T6SS Transcription factor RovC-like DNA binding" evidence="1">
    <location>
        <begin position="16"/>
        <end position="88"/>
    </location>
</feature>
<dbReference type="Pfam" id="PF10074">
    <property type="entry name" value="RovC_DNA-bd"/>
    <property type="match status" value="1"/>
</dbReference>
<evidence type="ECO:0000313" key="3">
    <source>
        <dbReference type="Proteomes" id="UP000386575"/>
    </source>
</evidence>
<organism evidence="2 3">
    <name type="scientific">Neorhizobium galegae</name>
    <name type="common">Rhizobium galegae</name>
    <dbReference type="NCBI Taxonomy" id="399"/>
    <lineage>
        <taxon>Bacteria</taxon>
        <taxon>Pseudomonadati</taxon>
        <taxon>Pseudomonadota</taxon>
        <taxon>Alphaproteobacteria</taxon>
        <taxon>Hyphomicrobiales</taxon>
        <taxon>Rhizobiaceae</taxon>
        <taxon>Rhizobium/Agrobacterium group</taxon>
        <taxon>Neorhizobium</taxon>
    </lineage>
</organism>
<evidence type="ECO:0000259" key="1">
    <source>
        <dbReference type="Pfam" id="PF10074"/>
    </source>
</evidence>
<evidence type="ECO:0000313" key="2">
    <source>
        <dbReference type="EMBL" id="KAB1089237.1"/>
    </source>
</evidence>
<dbReference type="AlphaFoldDB" id="A0A6A1U2J4"/>
<name>A0A6A1U2J4_NEOGA</name>
<dbReference type="InterPro" id="IPR018754">
    <property type="entry name" value="RovC-like_DNA-bd"/>
</dbReference>
<accession>A0A6A1U2J4</accession>
<protein>
    <submittedName>
        <fullName evidence="2">DUF2285 domain-containing protein</fullName>
    </submittedName>
</protein>
<comment type="caution">
    <text evidence="2">The sequence shown here is derived from an EMBL/GenBank/DDBJ whole genome shotgun (WGS) entry which is preliminary data.</text>
</comment>
<reference evidence="2 3" key="1">
    <citation type="submission" date="2019-09" db="EMBL/GenBank/DDBJ databases">
        <title>Genome sequencing of Ng87 strain.</title>
        <authorList>
            <person name="Karasev E.S."/>
            <person name="Andronov E."/>
        </authorList>
    </citation>
    <scope>NUCLEOTIDE SEQUENCE [LARGE SCALE GENOMIC DNA]</scope>
    <source>
        <strain evidence="2 3">Ng87</strain>
    </source>
</reference>
<dbReference type="Proteomes" id="UP000386575">
    <property type="component" value="Unassembled WGS sequence"/>
</dbReference>
<sequence>MLPGDAVTLEDFLDQPPGGAALTTYDRGHLKLYLRLLDADAEGADWKAVVEALFGICPETDPERAARVHAAHLARAKWMTTSGYCELLGPRLH</sequence>
<gene>
    <name evidence="2" type="ORF">F4V91_24570</name>
</gene>